<keyword evidence="2" id="KW-0540">Nuclease</keyword>
<dbReference type="CDD" id="cd22362">
    <property type="entry name" value="TnsA_endonuclease-like"/>
    <property type="match status" value="1"/>
</dbReference>
<comment type="caution">
    <text evidence="2">The sequence shown here is derived from an EMBL/GenBank/DDBJ whole genome shotgun (WGS) entry which is preliminary data.</text>
</comment>
<dbReference type="GO" id="GO:0003676">
    <property type="term" value="F:nucleic acid binding"/>
    <property type="evidence" value="ECO:0007669"/>
    <property type="project" value="InterPro"/>
</dbReference>
<dbReference type="InterPro" id="IPR011856">
    <property type="entry name" value="tRNA_endonuc-like_dom_sf"/>
</dbReference>
<dbReference type="Gene3D" id="3.40.1350.10">
    <property type="match status" value="1"/>
</dbReference>
<dbReference type="RefSeq" id="WP_152718607.1">
    <property type="nucleotide sequence ID" value="NZ_VOSJ01000757.1"/>
</dbReference>
<keyword evidence="2" id="KW-0378">Hydrolase</keyword>
<gene>
    <name evidence="2" type="ORF">FS320_43065</name>
</gene>
<dbReference type="GO" id="GO:0004519">
    <property type="term" value="F:endonuclease activity"/>
    <property type="evidence" value="ECO:0007669"/>
    <property type="project" value="UniProtKB-KW"/>
</dbReference>
<dbReference type="AlphaFoldDB" id="A0A5N7MWY4"/>
<dbReference type="InterPro" id="IPR014833">
    <property type="entry name" value="TnsA_N"/>
</dbReference>
<feature type="domain" description="TnsA endonuclease N-terminal" evidence="1">
    <location>
        <begin position="73"/>
        <end position="167"/>
    </location>
</feature>
<name>A0A5N7MWY4_9HYPH</name>
<sequence length="272" mass="31482">MARKRYTFTEAKIVRFIHEGRGSGVGRDYKPWIKVSDVPSRGRTHRPYCAKTGRVHHLLSDNEYYAFLSHWWDDSVIDLREQFPLIDRRETMKIAAWCGVRHPVDPISQAIWVITTDLLVTVSTPHGNTLRAFAIKESADLENPRTLEKLEIERVFWISRDVPWLLMISDDLKNNFTRNLAWIFDPGPGTTGSVRARRIDEILTPYLLEAIYTEHELPIRLICLAIDNDRGYPLGTTLGCLRRLLASKHLRAPLDVPLLQDLPGSSFRIWNW</sequence>
<dbReference type="Pfam" id="PF08722">
    <property type="entry name" value="Tn7_TnsA-like_N"/>
    <property type="match status" value="1"/>
</dbReference>
<dbReference type="Proteomes" id="UP000403266">
    <property type="component" value="Unassembled WGS sequence"/>
</dbReference>
<keyword evidence="3" id="KW-1185">Reference proteome</keyword>
<keyword evidence="2" id="KW-0255">Endonuclease</keyword>
<evidence type="ECO:0000313" key="2">
    <source>
        <dbReference type="EMBL" id="MPR31461.1"/>
    </source>
</evidence>
<dbReference type="InterPro" id="IPR011335">
    <property type="entry name" value="Restrct_endonuc-II-like"/>
</dbReference>
<protein>
    <submittedName>
        <fullName evidence="2">Heteromeric transposase endonuclease subunit TnsA</fullName>
    </submittedName>
</protein>
<evidence type="ECO:0000259" key="1">
    <source>
        <dbReference type="Pfam" id="PF08722"/>
    </source>
</evidence>
<dbReference type="EMBL" id="VOSK01000709">
    <property type="protein sequence ID" value="MPR31461.1"/>
    <property type="molecule type" value="Genomic_DNA"/>
</dbReference>
<dbReference type="SUPFAM" id="SSF52980">
    <property type="entry name" value="Restriction endonuclease-like"/>
    <property type="match status" value="1"/>
</dbReference>
<proteinExistence type="predicted"/>
<reference evidence="2 3" key="1">
    <citation type="journal article" date="2019" name="Syst. Appl. Microbiol.">
        <title>Microvirga tunisiensis sp. nov., a root nodule symbiotic bacterium isolated from Lupinus micranthus and L. luteus grown in Northern Tunisia.</title>
        <authorList>
            <person name="Msaddak A."/>
            <person name="Rejili M."/>
            <person name="Duran D."/>
            <person name="Mars M."/>
            <person name="Palacios J.M."/>
            <person name="Ruiz-Argueso T."/>
            <person name="Rey L."/>
            <person name="Imperial J."/>
        </authorList>
    </citation>
    <scope>NUCLEOTIDE SEQUENCE [LARGE SCALE GENOMIC DNA]</scope>
    <source>
        <strain evidence="2 3">Lmie10</strain>
    </source>
</reference>
<dbReference type="OrthoDB" id="5291587at2"/>
<accession>A0A5N7MWY4</accession>
<organism evidence="2 3">
    <name type="scientific">Microvirga tunisiensis</name>
    <dbReference type="NCBI Taxonomy" id="2108360"/>
    <lineage>
        <taxon>Bacteria</taxon>
        <taxon>Pseudomonadati</taxon>
        <taxon>Pseudomonadota</taxon>
        <taxon>Alphaproteobacteria</taxon>
        <taxon>Hyphomicrobiales</taxon>
        <taxon>Methylobacteriaceae</taxon>
        <taxon>Microvirga</taxon>
    </lineage>
</organism>
<evidence type="ECO:0000313" key="3">
    <source>
        <dbReference type="Proteomes" id="UP000403266"/>
    </source>
</evidence>